<comment type="caution">
    <text evidence="2">The sequence shown here is derived from an EMBL/GenBank/DDBJ whole genome shotgun (WGS) entry which is preliminary data.</text>
</comment>
<dbReference type="InterPro" id="IPR005243">
    <property type="entry name" value="THIRX-like_proc"/>
</dbReference>
<dbReference type="InterPro" id="IPR036249">
    <property type="entry name" value="Thioredoxin-like_sf"/>
</dbReference>
<keyword evidence="3" id="KW-1185">Reference proteome</keyword>
<dbReference type="PANTHER" id="PTHR36450">
    <property type="entry name" value="THIOREDOXIN"/>
    <property type="match status" value="1"/>
</dbReference>
<reference evidence="2 3" key="1">
    <citation type="submission" date="2019-02" db="EMBL/GenBank/DDBJ databases">
        <authorList>
            <consortium name="Pathogen Informatics"/>
        </authorList>
    </citation>
    <scope>NUCLEOTIDE SEQUENCE [LARGE SCALE GENOMIC DNA]</scope>
    <source>
        <strain evidence="2 3">3012STDY7089603</strain>
    </source>
</reference>
<protein>
    <submittedName>
        <fullName evidence="2">Redox-active disulfide protein 2</fullName>
    </submittedName>
</protein>
<evidence type="ECO:0000259" key="1">
    <source>
        <dbReference type="Pfam" id="PF13192"/>
    </source>
</evidence>
<dbReference type="EMBL" id="CAACYI010000001">
    <property type="protein sequence ID" value="VFB16563.1"/>
    <property type="molecule type" value="Genomic_DNA"/>
</dbReference>
<dbReference type="Gene3D" id="3.40.30.10">
    <property type="entry name" value="Glutaredoxin"/>
    <property type="match status" value="1"/>
</dbReference>
<dbReference type="Proteomes" id="UP000377798">
    <property type="component" value="Unassembled WGS sequence"/>
</dbReference>
<dbReference type="SUPFAM" id="SSF52833">
    <property type="entry name" value="Thioredoxin-like"/>
    <property type="match status" value="1"/>
</dbReference>
<evidence type="ECO:0000313" key="3">
    <source>
        <dbReference type="Proteomes" id="UP000377798"/>
    </source>
</evidence>
<organism evidence="2 3">
    <name type="scientific">Urinicoccus massiliensis</name>
    <dbReference type="NCBI Taxonomy" id="1723382"/>
    <lineage>
        <taxon>Bacteria</taxon>
        <taxon>Bacillati</taxon>
        <taxon>Bacillota</taxon>
        <taxon>Tissierellia</taxon>
        <taxon>Tissierellales</taxon>
        <taxon>Peptoniphilaceae</taxon>
        <taxon>Urinicoccus</taxon>
    </lineage>
</organism>
<feature type="domain" description="Thioredoxin-like fold" evidence="1">
    <location>
        <begin position="53"/>
        <end position="128"/>
    </location>
</feature>
<accession>A0A8H2M7A1</accession>
<sequence length="133" mass="14638">MRLFGKKEKREKDCTCGGNCQPVNDKEVKETSCCDVNYSSENIEKAEEKKKEMGIKILGSGCSKCLALEKSAKEALAELNVEEDIDHITDFSQIASYGVMSTPALVINGKVVSYGKVLNKDEVKDLLEQNGIN</sequence>
<dbReference type="NCBIfam" id="TIGR00412">
    <property type="entry name" value="redox_disulf_2"/>
    <property type="match status" value="1"/>
</dbReference>
<dbReference type="Pfam" id="PF13192">
    <property type="entry name" value="Thioredoxin_3"/>
    <property type="match status" value="1"/>
</dbReference>
<name>A0A8H2M7A1_9FIRM</name>
<proteinExistence type="predicted"/>
<dbReference type="InterPro" id="IPR012336">
    <property type="entry name" value="Thioredoxin-like_fold"/>
</dbReference>
<dbReference type="RefSeq" id="WP_131749208.1">
    <property type="nucleotide sequence ID" value="NZ_CAACYI010000001.1"/>
</dbReference>
<dbReference type="PANTHER" id="PTHR36450:SF1">
    <property type="entry name" value="THIOREDOXIN"/>
    <property type="match status" value="1"/>
</dbReference>
<evidence type="ECO:0000313" key="2">
    <source>
        <dbReference type="EMBL" id="VFB16563.1"/>
    </source>
</evidence>
<dbReference type="AlphaFoldDB" id="A0A8H2M7A1"/>
<gene>
    <name evidence="2" type="ORF">NCTC13150_01113</name>
</gene>